<sequence length="66" mass="7483">MKDDAISKRTGTAPSFWRCIGRELRDGLYEAAFEIAWRAALLAVGTATLMVFWAWASSRRPRLSSY</sequence>
<proteinExistence type="predicted"/>
<evidence type="ECO:0000256" key="1">
    <source>
        <dbReference type="SAM" id="Phobius"/>
    </source>
</evidence>
<feature type="transmembrane region" description="Helical" evidence="1">
    <location>
        <begin position="35"/>
        <end position="56"/>
    </location>
</feature>
<protein>
    <submittedName>
        <fullName evidence="2">Uncharacterized protein</fullName>
    </submittedName>
</protein>
<dbReference type="EMBL" id="CP064942">
    <property type="protein sequence ID" value="QPH53042.1"/>
    <property type="molecule type" value="Genomic_DNA"/>
</dbReference>
<organism evidence="2 3">
    <name type="scientific">Pontivivens ytuae</name>
    <dbReference type="NCBI Taxonomy" id="2789856"/>
    <lineage>
        <taxon>Bacteria</taxon>
        <taxon>Pseudomonadati</taxon>
        <taxon>Pseudomonadota</taxon>
        <taxon>Alphaproteobacteria</taxon>
        <taxon>Rhodobacterales</taxon>
        <taxon>Paracoccaceae</taxon>
        <taxon>Pontivivens</taxon>
    </lineage>
</organism>
<keyword evidence="1" id="KW-0472">Membrane</keyword>
<accession>A0A7S9LPQ1</accession>
<dbReference type="Proteomes" id="UP000594800">
    <property type="component" value="Chromosome"/>
</dbReference>
<dbReference type="RefSeq" id="WP_196102253.1">
    <property type="nucleotide sequence ID" value="NZ_CP064942.1"/>
</dbReference>
<evidence type="ECO:0000313" key="2">
    <source>
        <dbReference type="EMBL" id="QPH53042.1"/>
    </source>
</evidence>
<dbReference type="KEGG" id="poz:I0K15_14705"/>
<keyword evidence="3" id="KW-1185">Reference proteome</keyword>
<name>A0A7S9LPQ1_9RHOB</name>
<evidence type="ECO:0000313" key="3">
    <source>
        <dbReference type="Proteomes" id="UP000594800"/>
    </source>
</evidence>
<keyword evidence="1" id="KW-1133">Transmembrane helix</keyword>
<reference evidence="2 3" key="1">
    <citation type="submission" date="2020-11" db="EMBL/GenBank/DDBJ databases">
        <title>Description of Pontivivens ytuae sp. nov. isolated from deep sea sediment of Mariana Trench.</title>
        <authorList>
            <person name="Wang Z."/>
            <person name="Sun Q.-L."/>
            <person name="Xu X.-D."/>
            <person name="Tang Y.-Z."/>
            <person name="Zhang J."/>
        </authorList>
    </citation>
    <scope>NUCLEOTIDE SEQUENCE [LARGE SCALE GENOMIC DNA]</scope>
    <source>
        <strain evidence="2 3">MT2928</strain>
    </source>
</reference>
<gene>
    <name evidence="2" type="ORF">I0K15_14705</name>
</gene>
<dbReference type="AlphaFoldDB" id="A0A7S9LPQ1"/>
<keyword evidence="1" id="KW-0812">Transmembrane</keyword>